<keyword evidence="8" id="KW-1185">Reference proteome</keyword>
<reference evidence="7 8" key="1">
    <citation type="submission" date="2024-05" db="EMBL/GenBank/DDBJ databases">
        <authorList>
            <person name="Wallberg A."/>
        </authorList>
    </citation>
    <scope>NUCLEOTIDE SEQUENCE [LARGE SCALE GENOMIC DNA]</scope>
</reference>
<evidence type="ECO:0000313" key="8">
    <source>
        <dbReference type="Proteomes" id="UP001497623"/>
    </source>
</evidence>
<dbReference type="GO" id="GO:0016020">
    <property type="term" value="C:membrane"/>
    <property type="evidence" value="ECO:0007669"/>
    <property type="project" value="UniProtKB-SubCell"/>
</dbReference>
<dbReference type="InterPro" id="IPR005178">
    <property type="entry name" value="Ostalpha/TMEM184C"/>
</dbReference>
<evidence type="ECO:0000256" key="1">
    <source>
        <dbReference type="ARBA" id="ARBA00004141"/>
    </source>
</evidence>
<evidence type="ECO:0000256" key="3">
    <source>
        <dbReference type="ARBA" id="ARBA00022989"/>
    </source>
</evidence>
<dbReference type="PANTHER" id="PTHR23423">
    <property type="entry name" value="ORGANIC SOLUTE TRANSPORTER-RELATED"/>
    <property type="match status" value="1"/>
</dbReference>
<evidence type="ECO:0000313" key="7">
    <source>
        <dbReference type="EMBL" id="CAL4073268.1"/>
    </source>
</evidence>
<accession>A0AAV2Q8W0</accession>
<evidence type="ECO:0000256" key="5">
    <source>
        <dbReference type="SAM" id="MobiDB-lite"/>
    </source>
</evidence>
<feature type="compositionally biased region" description="Basic and acidic residues" evidence="5">
    <location>
        <begin position="389"/>
        <end position="398"/>
    </location>
</feature>
<feature type="transmembrane region" description="Helical" evidence="6">
    <location>
        <begin position="87"/>
        <end position="107"/>
    </location>
</feature>
<keyword evidence="3 6" id="KW-1133">Transmembrane helix</keyword>
<comment type="caution">
    <text evidence="7">The sequence shown here is derived from an EMBL/GenBank/DDBJ whole genome shotgun (WGS) entry which is preliminary data.</text>
</comment>
<dbReference type="EMBL" id="CAXKWB010004309">
    <property type="protein sequence ID" value="CAL4073268.1"/>
    <property type="molecule type" value="Genomic_DNA"/>
</dbReference>
<protein>
    <recommendedName>
        <fullName evidence="9">Transmembrane protein 184C</fullName>
    </recommendedName>
</protein>
<comment type="subcellular location">
    <subcellularLocation>
        <location evidence="1">Membrane</location>
        <topology evidence="1">Multi-pass membrane protein</topology>
    </subcellularLocation>
</comment>
<proteinExistence type="predicted"/>
<feature type="transmembrane region" description="Helical" evidence="6">
    <location>
        <begin position="257"/>
        <end position="282"/>
    </location>
</feature>
<feature type="transmembrane region" description="Helical" evidence="6">
    <location>
        <begin position="224"/>
        <end position="245"/>
    </location>
</feature>
<organism evidence="7 8">
    <name type="scientific">Meganyctiphanes norvegica</name>
    <name type="common">Northern krill</name>
    <name type="synonym">Thysanopoda norvegica</name>
    <dbReference type="NCBI Taxonomy" id="48144"/>
    <lineage>
        <taxon>Eukaryota</taxon>
        <taxon>Metazoa</taxon>
        <taxon>Ecdysozoa</taxon>
        <taxon>Arthropoda</taxon>
        <taxon>Crustacea</taxon>
        <taxon>Multicrustacea</taxon>
        <taxon>Malacostraca</taxon>
        <taxon>Eumalacostraca</taxon>
        <taxon>Eucarida</taxon>
        <taxon>Euphausiacea</taxon>
        <taxon>Euphausiidae</taxon>
        <taxon>Meganyctiphanes</taxon>
    </lineage>
</organism>
<dbReference type="Pfam" id="PF03619">
    <property type="entry name" value="Solute_trans_a"/>
    <property type="match status" value="1"/>
</dbReference>
<evidence type="ECO:0000256" key="6">
    <source>
        <dbReference type="SAM" id="Phobius"/>
    </source>
</evidence>
<evidence type="ECO:0000256" key="4">
    <source>
        <dbReference type="ARBA" id="ARBA00023136"/>
    </source>
</evidence>
<keyword evidence="2 6" id="KW-0812">Transmembrane</keyword>
<feature type="region of interest" description="Disordered" evidence="5">
    <location>
        <begin position="375"/>
        <end position="398"/>
    </location>
</feature>
<dbReference type="SMART" id="SM01417">
    <property type="entry name" value="Solute_trans_a"/>
    <property type="match status" value="1"/>
</dbReference>
<dbReference type="AlphaFoldDB" id="A0AAV2Q8W0"/>
<gene>
    <name evidence="7" type="ORF">MNOR_LOCUS9074</name>
</gene>
<feature type="transmembrane region" description="Helical" evidence="6">
    <location>
        <begin position="22"/>
        <end position="41"/>
    </location>
</feature>
<feature type="transmembrane region" description="Helical" evidence="6">
    <location>
        <begin position="189"/>
        <end position="212"/>
    </location>
</feature>
<dbReference type="Proteomes" id="UP001497623">
    <property type="component" value="Unassembled WGS sequence"/>
</dbReference>
<sequence length="438" mass="50368">MCSGCCSGFCAKWRLWIRPLVFVLYGAVLLGVLPYLTYKLIENKTNKFEIGKYIGGIFVFLAIPITVWEIVQHLINYTKPKLQKHIIRILWMVPVYALNAWIVLLFADKRDSSKPDKLRIALYLDTARECYEAYVIYNFMIFLLNFMDDVMDLDAILETKPQTHHIFPLCCLKPWPMGREFIHRCRHGILQYTVFHLLTTLIAFVCGLAGVYTEGDFRPTNAFVYLFVVNNLSQFVAMYCLVLFYKAMRRELSPMNPLAKFLCIKAVVFFSFFQGVAIMFLVQMDVITTVFDISTSEDRRRVSTVLQDFLICVEMFLAAVAHHYAFSYKPYVDHEYEASGNCCHAFLMMWDTSDVRSDIREHVYVVSEGMKRRLTSRGGSGWSSTTRIPRSEGGDENTRLIAPCAADTHTRYNSTSDSEHDILVEQGEGSEPVDVKAI</sequence>
<keyword evidence="4 6" id="KW-0472">Membrane</keyword>
<evidence type="ECO:0000256" key="2">
    <source>
        <dbReference type="ARBA" id="ARBA00022692"/>
    </source>
</evidence>
<name>A0AAV2Q8W0_MEGNR</name>
<evidence type="ECO:0008006" key="9">
    <source>
        <dbReference type="Google" id="ProtNLM"/>
    </source>
</evidence>
<feature type="transmembrane region" description="Helical" evidence="6">
    <location>
        <begin position="53"/>
        <end position="75"/>
    </location>
</feature>